<keyword evidence="4 5" id="KW-0408">Iron</keyword>
<keyword evidence="8" id="KW-1185">Reference proteome</keyword>
<dbReference type="EMBL" id="LSSL01000276">
    <property type="protein sequence ID" value="OLY84994.1"/>
    <property type="molecule type" value="Genomic_DNA"/>
</dbReference>
<dbReference type="InterPro" id="IPR017972">
    <property type="entry name" value="Cyt_P450_CS"/>
</dbReference>
<keyword evidence="5 6" id="KW-0349">Heme</keyword>
<dbReference type="InterPro" id="IPR050121">
    <property type="entry name" value="Cytochrome_P450_monoxygenase"/>
</dbReference>
<gene>
    <name evidence="7" type="ORF">AYI68_g832</name>
</gene>
<sequence length="295" mass="33907">MRNSAFPAMKHLPFFLNGLKKDRDAFVKFVSDSIEMRKSSIDLGEHMDRPDILQMYLNSHDFKTNKKLTDQELISESLTMLMAGTDTTSVTMTMLIHMYMLYPKVYKNVVSEVRAAFPVISETIKYSEAKSNLPYLVATVYECMRIAPIAAGLFFRDSSSEGLVLSNKHIPRDTEMGMFIEGANKDPTVWENPDSFYPERFMGPKGELLKREMITFSHGVRICPGRNLAWMEILTVIPNLLRDYDLSLPLNSIYNPDNLDPTRNFEPKFLESKVYIVRSPLNPDRDCNVIISHRK</sequence>
<keyword evidence="6" id="KW-0503">Monooxygenase</keyword>
<dbReference type="InterPro" id="IPR036396">
    <property type="entry name" value="Cyt_P450_sf"/>
</dbReference>
<dbReference type="PANTHER" id="PTHR24305:SF235">
    <property type="entry name" value="CYTOCHROME P450 MONOOXYGENASE APDB-RELATED"/>
    <property type="match status" value="1"/>
</dbReference>
<evidence type="ECO:0000256" key="3">
    <source>
        <dbReference type="ARBA" id="ARBA00023002"/>
    </source>
</evidence>
<dbReference type="OrthoDB" id="3934656at2759"/>
<dbReference type="AlphaFoldDB" id="A0A1R0H7E2"/>
<feature type="binding site" description="axial binding residue" evidence="5">
    <location>
        <position position="223"/>
    </location>
    <ligand>
        <name>heme</name>
        <dbReference type="ChEBI" id="CHEBI:30413"/>
    </ligand>
    <ligandPart>
        <name>Fe</name>
        <dbReference type="ChEBI" id="CHEBI:18248"/>
    </ligandPart>
</feature>
<dbReference type="Gene3D" id="1.10.630.10">
    <property type="entry name" value="Cytochrome P450"/>
    <property type="match status" value="1"/>
</dbReference>
<evidence type="ECO:0000313" key="8">
    <source>
        <dbReference type="Proteomes" id="UP000187455"/>
    </source>
</evidence>
<proteinExistence type="inferred from homology"/>
<dbReference type="GO" id="GO:0044550">
    <property type="term" value="P:secondary metabolite biosynthetic process"/>
    <property type="evidence" value="ECO:0007669"/>
    <property type="project" value="UniProtKB-ARBA"/>
</dbReference>
<keyword evidence="3 6" id="KW-0560">Oxidoreductase</keyword>
<reference evidence="7 8" key="1">
    <citation type="journal article" date="2016" name="Mol. Biol. Evol.">
        <title>Genome-Wide Survey of Gut Fungi (Harpellales) Reveals the First Horizontally Transferred Ubiquitin Gene from a Mosquito Host.</title>
        <authorList>
            <person name="Wang Y."/>
            <person name="White M.M."/>
            <person name="Kvist S."/>
            <person name="Moncalvo J.M."/>
        </authorList>
    </citation>
    <scope>NUCLEOTIDE SEQUENCE [LARGE SCALE GENOMIC DNA]</scope>
    <source>
        <strain evidence="7 8">ALG-7-W6</strain>
    </source>
</reference>
<dbReference type="Proteomes" id="UP000187455">
    <property type="component" value="Unassembled WGS sequence"/>
</dbReference>
<dbReference type="PANTHER" id="PTHR24305">
    <property type="entry name" value="CYTOCHROME P450"/>
    <property type="match status" value="1"/>
</dbReference>
<name>A0A1R0H7E2_9FUNG</name>
<dbReference type="InterPro" id="IPR001128">
    <property type="entry name" value="Cyt_P450"/>
</dbReference>
<dbReference type="GO" id="GO:0005506">
    <property type="term" value="F:iron ion binding"/>
    <property type="evidence" value="ECO:0007669"/>
    <property type="project" value="InterPro"/>
</dbReference>
<comment type="caution">
    <text evidence="7">The sequence shown here is derived from an EMBL/GenBank/DDBJ whole genome shotgun (WGS) entry which is preliminary data.</text>
</comment>
<evidence type="ECO:0000256" key="6">
    <source>
        <dbReference type="RuleBase" id="RU000461"/>
    </source>
</evidence>
<keyword evidence="2 5" id="KW-0479">Metal-binding</keyword>
<comment type="similarity">
    <text evidence="6">Belongs to the cytochrome P450 family.</text>
</comment>
<dbReference type="GO" id="GO:0004497">
    <property type="term" value="F:monooxygenase activity"/>
    <property type="evidence" value="ECO:0007669"/>
    <property type="project" value="UniProtKB-KW"/>
</dbReference>
<evidence type="ECO:0000256" key="2">
    <source>
        <dbReference type="ARBA" id="ARBA00022723"/>
    </source>
</evidence>
<dbReference type="GO" id="GO:0020037">
    <property type="term" value="F:heme binding"/>
    <property type="evidence" value="ECO:0007669"/>
    <property type="project" value="InterPro"/>
</dbReference>
<accession>A0A1R0H7E2</accession>
<dbReference type="GO" id="GO:0016705">
    <property type="term" value="F:oxidoreductase activity, acting on paired donors, with incorporation or reduction of molecular oxygen"/>
    <property type="evidence" value="ECO:0007669"/>
    <property type="project" value="InterPro"/>
</dbReference>
<dbReference type="InterPro" id="IPR002401">
    <property type="entry name" value="Cyt_P450_E_grp-I"/>
</dbReference>
<dbReference type="STRING" id="133383.A0A1R0H7E2"/>
<organism evidence="7 8">
    <name type="scientific">Smittium mucronatum</name>
    <dbReference type="NCBI Taxonomy" id="133383"/>
    <lineage>
        <taxon>Eukaryota</taxon>
        <taxon>Fungi</taxon>
        <taxon>Fungi incertae sedis</taxon>
        <taxon>Zoopagomycota</taxon>
        <taxon>Kickxellomycotina</taxon>
        <taxon>Harpellomycetes</taxon>
        <taxon>Harpellales</taxon>
        <taxon>Legeriomycetaceae</taxon>
        <taxon>Smittium</taxon>
    </lineage>
</organism>
<dbReference type="PRINTS" id="PR00385">
    <property type="entry name" value="P450"/>
</dbReference>
<evidence type="ECO:0000313" key="7">
    <source>
        <dbReference type="EMBL" id="OLY84994.1"/>
    </source>
</evidence>
<dbReference type="PROSITE" id="PS00086">
    <property type="entry name" value="CYTOCHROME_P450"/>
    <property type="match status" value="1"/>
</dbReference>
<evidence type="ECO:0000256" key="4">
    <source>
        <dbReference type="ARBA" id="ARBA00023004"/>
    </source>
</evidence>
<evidence type="ECO:0000256" key="5">
    <source>
        <dbReference type="PIRSR" id="PIRSR602401-1"/>
    </source>
</evidence>
<dbReference type="PRINTS" id="PR00463">
    <property type="entry name" value="EP450I"/>
</dbReference>
<dbReference type="SUPFAM" id="SSF48264">
    <property type="entry name" value="Cytochrome P450"/>
    <property type="match status" value="1"/>
</dbReference>
<evidence type="ECO:0000256" key="1">
    <source>
        <dbReference type="ARBA" id="ARBA00001971"/>
    </source>
</evidence>
<dbReference type="Pfam" id="PF00067">
    <property type="entry name" value="p450"/>
    <property type="match status" value="1"/>
</dbReference>
<comment type="cofactor">
    <cofactor evidence="1 5">
        <name>heme</name>
        <dbReference type="ChEBI" id="CHEBI:30413"/>
    </cofactor>
</comment>
<protein>
    <submittedName>
        <fullName evidence="7">Cytochrome</fullName>
    </submittedName>
</protein>